<reference evidence="2" key="2">
    <citation type="submission" date="2014-06" db="EMBL/GenBank/DDBJ databases">
        <title>The complete genome of Blastobotrys (Arxula) adeninivorans LS3 - a yeast of biotechnological interest.</title>
        <authorList>
            <person name="Kunze G."/>
            <person name="Gaillardin C."/>
            <person name="Czernicka M."/>
            <person name="Durrens P."/>
            <person name="Martin T."/>
            <person name="Boer E."/>
            <person name="Gabaldon T."/>
            <person name="Cruz J."/>
            <person name="Talla E."/>
            <person name="Marck C."/>
            <person name="Goffeau A."/>
            <person name="Barbe V."/>
            <person name="Baret P."/>
            <person name="Baronian K."/>
            <person name="Beier S."/>
            <person name="Bleykasten C."/>
            <person name="Bode R."/>
            <person name="Casaregola S."/>
            <person name="Despons L."/>
            <person name="Fairhead C."/>
            <person name="Giersberg M."/>
            <person name="Gierski P."/>
            <person name="Hahnel U."/>
            <person name="Hartmann A."/>
            <person name="Jankowska D."/>
            <person name="Jubin C."/>
            <person name="Jung P."/>
            <person name="Lafontaine I."/>
            <person name="Leh-Louis V."/>
            <person name="Lemaire M."/>
            <person name="Marcet-Houben M."/>
            <person name="Mascher M."/>
            <person name="Morel G."/>
            <person name="Richard G.-F."/>
            <person name="Riechen J."/>
            <person name="Sacerdot C."/>
            <person name="Sarkar A."/>
            <person name="Savel G."/>
            <person name="Schacherer J."/>
            <person name="Sherman D."/>
            <person name="Straub M.-L."/>
            <person name="Stein N."/>
            <person name="Thierry A."/>
            <person name="Trautwein-Schult A."/>
            <person name="Westhof E."/>
            <person name="Worch S."/>
            <person name="Dujon B."/>
            <person name="Souciet J.-L."/>
            <person name="Wincker P."/>
            <person name="Scholz U."/>
            <person name="Neuveglise N."/>
        </authorList>
    </citation>
    <scope>NUCLEOTIDE SEQUENCE</scope>
    <source>
        <strain evidence="2">LS3</strain>
    </source>
</reference>
<evidence type="ECO:0000256" key="1">
    <source>
        <dbReference type="SAM" id="MobiDB-lite"/>
    </source>
</evidence>
<gene>
    <name evidence="2" type="ORF">GNLVRS02_ARAD1C41734g</name>
</gene>
<reference evidence="2" key="1">
    <citation type="submission" date="2014-02" db="EMBL/GenBank/DDBJ databases">
        <authorList>
            <person name="Genoscope - CEA"/>
        </authorList>
    </citation>
    <scope>NUCLEOTIDE SEQUENCE</scope>
    <source>
        <strain evidence="2">LS3</strain>
    </source>
</reference>
<dbReference type="InterPro" id="IPR037652">
    <property type="entry name" value="Mim2"/>
</dbReference>
<sequence length="97" mass="11371">MSKIHQPLPYCPQNNVNMSQQQWLQTMAQQEPEDFDFSDDSYSSDGYDDAQEQWEESMRQLRALVSLVIVPLAGKFLGRRFAYYCKCENSLDMPCNY</sequence>
<dbReference type="AlphaFoldDB" id="A0A060TA28"/>
<proteinExistence type="predicted"/>
<protein>
    <submittedName>
        <fullName evidence="2">ARAD1C41734p</fullName>
    </submittedName>
</protein>
<feature type="region of interest" description="Disordered" evidence="1">
    <location>
        <begin position="29"/>
        <end position="49"/>
    </location>
</feature>
<accession>A0A060TA28</accession>
<dbReference type="PANTHER" id="PTHR28230">
    <property type="entry name" value="CHROMOSOME 1, WHOLE GENOME SHOTGUN SEQUENCE"/>
    <property type="match status" value="1"/>
</dbReference>
<organism evidence="2">
    <name type="scientific">Blastobotrys adeninivorans</name>
    <name type="common">Yeast</name>
    <name type="synonym">Arxula adeninivorans</name>
    <dbReference type="NCBI Taxonomy" id="409370"/>
    <lineage>
        <taxon>Eukaryota</taxon>
        <taxon>Fungi</taxon>
        <taxon>Dikarya</taxon>
        <taxon>Ascomycota</taxon>
        <taxon>Saccharomycotina</taxon>
        <taxon>Dipodascomycetes</taxon>
        <taxon>Dipodascales</taxon>
        <taxon>Trichomonascaceae</taxon>
        <taxon>Blastobotrys</taxon>
    </lineage>
</organism>
<dbReference type="GO" id="GO:0005741">
    <property type="term" value="C:mitochondrial outer membrane"/>
    <property type="evidence" value="ECO:0007669"/>
    <property type="project" value="TreeGrafter"/>
</dbReference>
<dbReference type="Pfam" id="PF19117">
    <property type="entry name" value="Mim2"/>
    <property type="match status" value="1"/>
</dbReference>
<name>A0A060TA28_BLAAD</name>
<dbReference type="GO" id="GO:0045040">
    <property type="term" value="P:protein insertion into mitochondrial outer membrane"/>
    <property type="evidence" value="ECO:0007669"/>
    <property type="project" value="InterPro"/>
</dbReference>
<dbReference type="GO" id="GO:0070096">
    <property type="term" value="P:mitochondrial outer membrane translocase complex assembly"/>
    <property type="evidence" value="ECO:0007669"/>
    <property type="project" value="InterPro"/>
</dbReference>
<dbReference type="EMBL" id="HG937693">
    <property type="protein sequence ID" value="CDP35712.1"/>
    <property type="molecule type" value="Genomic_DNA"/>
</dbReference>
<evidence type="ECO:0000313" key="2">
    <source>
        <dbReference type="EMBL" id="CDP35712.1"/>
    </source>
</evidence>
<dbReference type="PANTHER" id="PTHR28230:SF1">
    <property type="entry name" value="MITOCHONDRIAL IMPORT PROTEIN 2"/>
    <property type="match status" value="1"/>
</dbReference>